<dbReference type="KEGG" id="orp:MOP44_02360"/>
<dbReference type="PANTHER" id="PTHR30572:SF4">
    <property type="entry name" value="ABC TRANSPORTER PERMEASE YTRF"/>
    <property type="match status" value="1"/>
</dbReference>
<dbReference type="GO" id="GO:0005886">
    <property type="term" value="C:plasma membrane"/>
    <property type="evidence" value="ECO:0007669"/>
    <property type="project" value="UniProtKB-SubCell"/>
</dbReference>
<organism evidence="10 11">
    <name type="scientific">Occallatibacter riparius</name>
    <dbReference type="NCBI Taxonomy" id="1002689"/>
    <lineage>
        <taxon>Bacteria</taxon>
        <taxon>Pseudomonadati</taxon>
        <taxon>Acidobacteriota</taxon>
        <taxon>Terriglobia</taxon>
        <taxon>Terriglobales</taxon>
        <taxon>Acidobacteriaceae</taxon>
        <taxon>Occallatibacter</taxon>
    </lineage>
</organism>
<comment type="similarity">
    <text evidence="6">Belongs to the ABC-4 integral membrane protein family.</text>
</comment>
<name>A0A9J7BPH9_9BACT</name>
<feature type="domain" description="MacB-like periplasmic core" evidence="9">
    <location>
        <begin position="507"/>
        <end position="719"/>
    </location>
</feature>
<feature type="transmembrane region" description="Helical" evidence="7">
    <location>
        <begin position="454"/>
        <end position="476"/>
    </location>
</feature>
<dbReference type="Pfam" id="PF02687">
    <property type="entry name" value="FtsX"/>
    <property type="match status" value="2"/>
</dbReference>
<feature type="transmembrane region" description="Helical" evidence="7">
    <location>
        <begin position="507"/>
        <end position="526"/>
    </location>
</feature>
<feature type="transmembrane region" description="Helical" evidence="7">
    <location>
        <begin position="840"/>
        <end position="859"/>
    </location>
</feature>
<feature type="transmembrane region" description="Helical" evidence="7">
    <location>
        <begin position="416"/>
        <end position="442"/>
    </location>
</feature>
<keyword evidence="4 7" id="KW-1133">Transmembrane helix</keyword>
<sequence>MRRRSDLAEELASHLKMAIADRIARGQSPADARASALREFGSVPMIADVTREQWRWLRLDLLVQDLRYALRQLYRSPGFTVTVVLTLALGIGANSAIFTLVHGILLRSLPVNDPSRLYRIGDKDDCCYFNNFQNDNGDFDLFSYDLYLRLKQAAPEFEQLAAVEAGGNSYTVRRGAAPAQPMRTEYVSGNYFSTLGISAYAGRVLNDTDDSPGAAPALVLSYKTWQSDYGADASIIGSTVYVQMHPFVVAGIAPPGFFGDRVIANPPDLWMPLASEPLLEGANSAVKQDDELWLYPIGRVSHGVNIEALQAKLSITLRQWLATRPLYTDHGEAALIPRQHVTLAPAGGGIQKLQQQTGAGLRLLMILSTVVLLIACANTANLLLARSTARRAGVAVRMALGAARRRIIRQVLTESVLLSLIGGAAGLAVAYAGSHMMLALAFPRARNMPIAATPSLSVLGFAFLVSLLTGVVFGMAPAWMSSHARPADALRGANRSSGDSASLPQRALVVLQVALSVVLLAGAFLMTRSLRNLEHQDFGIATTNRFVLQFDPKGTGYTLDRLPALYRQIEERFSALPAMSHVSLVRYIPLGGNMWGSCVIPQGHPAPGPNDHCMSVWDRASNQFLDSIGVPIVRGRNFSPQDTATSQQVAVVNQAFAKQFFPHEDPIGKHFGVNKPQYSGAFEIVGVFADFKMTDPRRDIGPLFFRPLSQQFTGYQESESDAGEKSSMFVSFIILDFAQVPPDAEALSRKTLAAIDPNLTVLRFSPYDAEIAGNFNQDRLLARLTSLFGILALVLASVGLYGVMSYYVVRRTGEIGIRMALGAARSAVVLMVLRNALGQILIGLALGVPAALLAGHLMASLLYKVSGYDLLAFSGAILLLTICATVAGFIPARRAASIDPMQALRTE</sequence>
<evidence type="ECO:0000256" key="1">
    <source>
        <dbReference type="ARBA" id="ARBA00004651"/>
    </source>
</evidence>
<dbReference type="NCBIfam" id="NF038403">
    <property type="entry name" value="perm_prefix_1"/>
    <property type="match status" value="1"/>
</dbReference>
<dbReference type="InterPro" id="IPR025857">
    <property type="entry name" value="MacB_PCD"/>
</dbReference>
<evidence type="ECO:0000256" key="4">
    <source>
        <dbReference type="ARBA" id="ARBA00022989"/>
    </source>
</evidence>
<proteinExistence type="inferred from homology"/>
<accession>A0A9J7BPH9</accession>
<dbReference type="AlphaFoldDB" id="A0A9J7BPH9"/>
<gene>
    <name evidence="10" type="ORF">MOP44_02360</name>
</gene>
<comment type="subcellular location">
    <subcellularLocation>
        <location evidence="1">Cell membrane</location>
        <topology evidence="1">Multi-pass membrane protein</topology>
    </subcellularLocation>
</comment>
<evidence type="ECO:0000313" key="11">
    <source>
        <dbReference type="Proteomes" id="UP001059380"/>
    </source>
</evidence>
<dbReference type="EMBL" id="CP093313">
    <property type="protein sequence ID" value="UWZ84788.1"/>
    <property type="molecule type" value="Genomic_DNA"/>
</dbReference>
<feature type="domain" description="MacB-like periplasmic core" evidence="9">
    <location>
        <begin position="80"/>
        <end position="313"/>
    </location>
</feature>
<evidence type="ECO:0000256" key="5">
    <source>
        <dbReference type="ARBA" id="ARBA00023136"/>
    </source>
</evidence>
<dbReference type="InterPro" id="IPR003838">
    <property type="entry name" value="ABC3_permease_C"/>
</dbReference>
<keyword evidence="5 7" id="KW-0472">Membrane</keyword>
<keyword evidence="11" id="KW-1185">Reference proteome</keyword>
<evidence type="ECO:0000259" key="9">
    <source>
        <dbReference type="Pfam" id="PF12704"/>
    </source>
</evidence>
<keyword evidence="3 7" id="KW-0812">Transmembrane</keyword>
<feature type="transmembrane region" description="Helical" evidence="7">
    <location>
        <begin position="787"/>
        <end position="809"/>
    </location>
</feature>
<feature type="transmembrane region" description="Helical" evidence="7">
    <location>
        <begin position="871"/>
        <end position="892"/>
    </location>
</feature>
<dbReference type="GO" id="GO:0022857">
    <property type="term" value="F:transmembrane transporter activity"/>
    <property type="evidence" value="ECO:0007669"/>
    <property type="project" value="TreeGrafter"/>
</dbReference>
<dbReference type="InterPro" id="IPR047928">
    <property type="entry name" value="Perm_prefix_1"/>
</dbReference>
<keyword evidence="2" id="KW-1003">Cell membrane</keyword>
<feature type="transmembrane region" description="Helical" evidence="7">
    <location>
        <begin position="79"/>
        <end position="106"/>
    </location>
</feature>
<evidence type="ECO:0000256" key="7">
    <source>
        <dbReference type="SAM" id="Phobius"/>
    </source>
</evidence>
<evidence type="ECO:0000256" key="6">
    <source>
        <dbReference type="ARBA" id="ARBA00038076"/>
    </source>
</evidence>
<feature type="domain" description="ABC3 transporter permease C-terminal" evidence="8">
    <location>
        <begin position="787"/>
        <end position="900"/>
    </location>
</feature>
<feature type="transmembrane region" description="Helical" evidence="7">
    <location>
        <begin position="361"/>
        <end position="384"/>
    </location>
</feature>
<dbReference type="PANTHER" id="PTHR30572">
    <property type="entry name" value="MEMBRANE COMPONENT OF TRANSPORTER-RELATED"/>
    <property type="match status" value="1"/>
</dbReference>
<dbReference type="InterPro" id="IPR017800">
    <property type="entry name" value="ADOP"/>
</dbReference>
<dbReference type="Proteomes" id="UP001059380">
    <property type="component" value="Chromosome"/>
</dbReference>
<evidence type="ECO:0000256" key="3">
    <source>
        <dbReference type="ARBA" id="ARBA00022692"/>
    </source>
</evidence>
<protein>
    <submittedName>
        <fullName evidence="10">ABC transporter permease</fullName>
    </submittedName>
</protein>
<reference evidence="10" key="1">
    <citation type="submission" date="2021-04" db="EMBL/GenBank/DDBJ databases">
        <title>Phylogenetic analysis of Acidobacteriaceae.</title>
        <authorList>
            <person name="Qiu L."/>
            <person name="Zhang Q."/>
        </authorList>
    </citation>
    <scope>NUCLEOTIDE SEQUENCE</scope>
    <source>
        <strain evidence="10">DSM 25168</strain>
    </source>
</reference>
<feature type="domain" description="ABC3 transporter permease C-terminal" evidence="8">
    <location>
        <begin position="365"/>
        <end position="484"/>
    </location>
</feature>
<dbReference type="NCBIfam" id="TIGR03434">
    <property type="entry name" value="ADOP"/>
    <property type="match status" value="1"/>
</dbReference>
<evidence type="ECO:0000256" key="2">
    <source>
        <dbReference type="ARBA" id="ARBA00022475"/>
    </source>
</evidence>
<dbReference type="Pfam" id="PF12704">
    <property type="entry name" value="MacB_PCD"/>
    <property type="match status" value="2"/>
</dbReference>
<dbReference type="InterPro" id="IPR050250">
    <property type="entry name" value="Macrolide_Exporter_MacB"/>
</dbReference>
<evidence type="ECO:0000313" key="10">
    <source>
        <dbReference type="EMBL" id="UWZ84788.1"/>
    </source>
</evidence>
<evidence type="ECO:0000259" key="8">
    <source>
        <dbReference type="Pfam" id="PF02687"/>
    </source>
</evidence>